<gene>
    <name evidence="2" type="ORF">A5771_00975</name>
</gene>
<comment type="caution">
    <text evidence="2">The sequence shown here is derived from an EMBL/GenBank/DDBJ whole genome shotgun (WGS) entry which is preliminary data.</text>
</comment>
<dbReference type="Gene3D" id="3.40.1000.70">
    <property type="entry name" value="PknH-like extracellular domain"/>
    <property type="match status" value="1"/>
</dbReference>
<dbReference type="AlphaFoldDB" id="A0A1A2EE64"/>
<name>A0A1A2EE64_MYCSD</name>
<dbReference type="Pfam" id="PF14032">
    <property type="entry name" value="PknH_C"/>
    <property type="match status" value="1"/>
</dbReference>
<dbReference type="EMBL" id="LZIN01000013">
    <property type="protein sequence ID" value="OBG09882.1"/>
    <property type="molecule type" value="Genomic_DNA"/>
</dbReference>
<dbReference type="InterPro" id="IPR038232">
    <property type="entry name" value="PknH-like_Extracell_sf"/>
</dbReference>
<sequence>MSVASYPRADAALAFYTKESDAWAKCARRIINARYSRATEADDQLWIVDWVGNSNGVLAASTIGTIDISWSCAIKLTARNNVVVHVNACGFGNPARAAQGVLNSITQRIDAAS</sequence>
<feature type="domain" description="PknH-like extracellular" evidence="1">
    <location>
        <begin position="2"/>
        <end position="108"/>
    </location>
</feature>
<evidence type="ECO:0000259" key="1">
    <source>
        <dbReference type="Pfam" id="PF14032"/>
    </source>
</evidence>
<dbReference type="Proteomes" id="UP000093985">
    <property type="component" value="Unassembled WGS sequence"/>
</dbReference>
<protein>
    <recommendedName>
        <fullName evidence="1">PknH-like extracellular domain-containing protein</fullName>
    </recommendedName>
</protein>
<reference evidence="3" key="1">
    <citation type="submission" date="2016-06" db="EMBL/GenBank/DDBJ databases">
        <authorList>
            <person name="Sutton G."/>
            <person name="Brinkac L."/>
            <person name="Sanka R."/>
            <person name="Adams M."/>
            <person name="Lau E."/>
            <person name="Mehaffy C."/>
            <person name="Tameris M."/>
            <person name="Hatherill M."/>
            <person name="Hanekom W."/>
            <person name="Mahomed H."/>
            <person name="Mcshane H."/>
        </authorList>
    </citation>
    <scope>NUCLEOTIDE SEQUENCE [LARGE SCALE GENOMIC DNA]</scope>
    <source>
        <strain evidence="3">852014-51077_SCH5608930-a</strain>
    </source>
</reference>
<evidence type="ECO:0000313" key="3">
    <source>
        <dbReference type="Proteomes" id="UP000093985"/>
    </source>
</evidence>
<evidence type="ECO:0000313" key="2">
    <source>
        <dbReference type="EMBL" id="OBG09882.1"/>
    </source>
</evidence>
<accession>A0A1A2EE64</accession>
<proteinExistence type="predicted"/>
<organism evidence="2 3">
    <name type="scientific">Mycolicibacter sinensis (strain JDM601)</name>
    <name type="common">Mycobacterium sinense</name>
    <dbReference type="NCBI Taxonomy" id="875328"/>
    <lineage>
        <taxon>Bacteria</taxon>
        <taxon>Bacillati</taxon>
        <taxon>Actinomycetota</taxon>
        <taxon>Actinomycetes</taxon>
        <taxon>Mycobacteriales</taxon>
        <taxon>Mycobacteriaceae</taxon>
        <taxon>Mycolicibacter</taxon>
    </lineage>
</organism>
<dbReference type="InterPro" id="IPR026954">
    <property type="entry name" value="PknH-like_Extracell"/>
</dbReference>